<dbReference type="AlphaFoldDB" id="A0A6N6MAH8"/>
<protein>
    <recommendedName>
        <fullName evidence="1">D-glucuronyl C5-epimerase C-terminal domain-containing protein</fullName>
    </recommendedName>
</protein>
<gene>
    <name evidence="2" type="ORF">F3059_03370</name>
</gene>
<name>A0A6N6MAH8_9FLAO</name>
<comment type="caution">
    <text evidence="2">The sequence shown here is derived from an EMBL/GenBank/DDBJ whole genome shotgun (WGS) entry which is preliminary data.</text>
</comment>
<dbReference type="Pfam" id="PF06662">
    <property type="entry name" value="C5-epim_C"/>
    <property type="match status" value="1"/>
</dbReference>
<feature type="domain" description="D-glucuronyl C5-epimerase C-terminal" evidence="1">
    <location>
        <begin position="122"/>
        <end position="296"/>
    </location>
</feature>
<accession>A0A6N6MAH8</accession>
<dbReference type="OrthoDB" id="9179936at2"/>
<evidence type="ECO:0000259" key="1">
    <source>
        <dbReference type="Pfam" id="PF06662"/>
    </source>
</evidence>
<evidence type="ECO:0000313" key="2">
    <source>
        <dbReference type="EMBL" id="KAB1065710.1"/>
    </source>
</evidence>
<keyword evidence="3" id="KW-1185">Reference proteome</keyword>
<reference evidence="2 3" key="1">
    <citation type="submission" date="2019-09" db="EMBL/GenBank/DDBJ databases">
        <title>Genomes of Cryomorphaceae.</title>
        <authorList>
            <person name="Bowman J.P."/>
        </authorList>
    </citation>
    <scope>NUCLEOTIDE SEQUENCE [LARGE SCALE GENOMIC DNA]</scope>
    <source>
        <strain evidence="2 3">KCTC 52047</strain>
    </source>
</reference>
<dbReference type="RefSeq" id="WP_151166535.1">
    <property type="nucleotide sequence ID" value="NZ_WACR01000002.1"/>
</dbReference>
<dbReference type="InterPro" id="IPR010598">
    <property type="entry name" value="C5-epim_C"/>
</dbReference>
<organism evidence="2 3">
    <name type="scientific">Salibacter halophilus</name>
    <dbReference type="NCBI Taxonomy" id="1803916"/>
    <lineage>
        <taxon>Bacteria</taxon>
        <taxon>Pseudomonadati</taxon>
        <taxon>Bacteroidota</taxon>
        <taxon>Flavobacteriia</taxon>
        <taxon>Flavobacteriales</taxon>
        <taxon>Salibacteraceae</taxon>
        <taxon>Salibacter</taxon>
    </lineage>
</organism>
<dbReference type="Proteomes" id="UP000435357">
    <property type="component" value="Unassembled WGS sequence"/>
</dbReference>
<evidence type="ECO:0000313" key="3">
    <source>
        <dbReference type="Proteomes" id="UP000435357"/>
    </source>
</evidence>
<proteinExistence type="predicted"/>
<dbReference type="EMBL" id="WACR01000002">
    <property type="protein sequence ID" value="KAB1065710.1"/>
    <property type="molecule type" value="Genomic_DNA"/>
</dbReference>
<sequence length="570" mass="66694">MKYTLIVLFIITFYSACDSPYSSKSANDDSVKKKLFNFDKNKELDFRTPFFWGYNDQIIKTSFKDSTLFKKYHPLDIGRQAYYSLYYGDKLNDSVLLDIGFEYLNFLKNYKYRIDTGEVTTYAYGFKHREFQKGNWWSGMANSTIAISFYKGYQIFQDSTFLYEYNRVKKSLTLPTFQGGCLVSENGSDWCLEYASFNTNNEDAYYVLNGFLFSMIAIKQLSILSNDEELEKLFNSGKQAFFKLAEKYYYKDNSWTYYMLNPKTIESTHYAIYDMMLFSSLNSIDKDSSWISEIEKRSKIIIKHFPIERISDSLLFFSVLGPPHPYWIDTYPMSIVFNYTNQYKDIINIENTREFNIPIHKRVFHSVKLSDIGELNSVDYYANYSGKSFYIGSVSGESFNDITPDTSYSQFGSFNEYKNVEYLNEDYFIVENDTADLNAHSVHLTLENNDLAKFKYFGFKVKPNFSPRSVRILLIDKNGNSAERYYSPLKPDTSNLVLLHSAGFKRVEGLNLNDLSELRLVLYTSKKESAEVKSFTTSKLYTFPTNYSLKRMFDVEDFYFPEKNANGNIF</sequence>